<dbReference type="InterPro" id="IPR009072">
    <property type="entry name" value="Histone-fold"/>
</dbReference>
<organism evidence="1">
    <name type="scientific">Amblyomma aureolatum</name>
    <dbReference type="NCBI Taxonomy" id="187763"/>
    <lineage>
        <taxon>Eukaryota</taxon>
        <taxon>Metazoa</taxon>
        <taxon>Ecdysozoa</taxon>
        <taxon>Arthropoda</taxon>
        <taxon>Chelicerata</taxon>
        <taxon>Arachnida</taxon>
        <taxon>Acari</taxon>
        <taxon>Parasitiformes</taxon>
        <taxon>Ixodida</taxon>
        <taxon>Ixodoidea</taxon>
        <taxon>Ixodidae</taxon>
        <taxon>Amblyomminae</taxon>
        <taxon>Amblyomma</taxon>
    </lineage>
</organism>
<protein>
    <submittedName>
        <fullName evidence="1">Uncharacterized protein</fullName>
    </submittedName>
</protein>
<dbReference type="GO" id="GO:0006352">
    <property type="term" value="P:DNA-templated transcription initiation"/>
    <property type="evidence" value="ECO:0007669"/>
    <property type="project" value="InterPro"/>
</dbReference>
<dbReference type="EMBL" id="GFAC01000624">
    <property type="protein sequence ID" value="JAT98564.1"/>
    <property type="molecule type" value="mRNA"/>
</dbReference>
<sequence>STKAGDSEKQPDAVELLRKDGSYLEHLIENMLQEMGVSHYDSRTTHMLVDVMQRESLALLKDAQEQSENRISQEKQLLLQDNSTAATLPKLSVRVSEEDAQLACQQYIARNIAKASFLQDIKEMQRYANNVRLGVKTINLPPSKQSRGFLAALRSSESGTMGFFPTGVPPHLPENVSLNTLVCYTQHCSTSLSFRTGISYLRRISECYIVSVA</sequence>
<name>A0A1E1XH12_9ACAR</name>
<proteinExistence type="evidence at transcript level"/>
<reference evidence="1" key="1">
    <citation type="journal article" date="2017" name="Front. Cell. Infect. Microbiol.">
        <title>The Distinct Transcriptional Response of the Midgut of Amblyomma sculptum and Amblyomma aureolatum Ticks to Rickettsia rickettsii Correlates to Their Differences in Susceptibility to Infection.</title>
        <authorList>
            <person name="Martins L.A."/>
            <person name="Galletti M.F.B.M."/>
            <person name="Ribeiro J.M."/>
            <person name="Fujita A."/>
            <person name="Costa F.B."/>
            <person name="Labruna M.B."/>
            <person name="Daffre S."/>
            <person name="Fogaca A.C."/>
        </authorList>
    </citation>
    <scope>NUCLEOTIDE SEQUENCE</scope>
</reference>
<dbReference type="Pfam" id="PF02291">
    <property type="entry name" value="TFIID-31kDa"/>
    <property type="match status" value="1"/>
</dbReference>
<evidence type="ECO:0000313" key="1">
    <source>
        <dbReference type="EMBL" id="JAT98564.1"/>
    </source>
</evidence>
<accession>A0A1E1XH12</accession>
<dbReference type="InterPro" id="IPR003162">
    <property type="entry name" value="TFIID-31"/>
</dbReference>
<dbReference type="Gene3D" id="1.10.20.10">
    <property type="entry name" value="Histone, subunit A"/>
    <property type="match status" value="1"/>
</dbReference>
<feature type="non-terminal residue" evidence="1">
    <location>
        <position position="1"/>
    </location>
</feature>
<dbReference type="GO" id="GO:0046982">
    <property type="term" value="F:protein heterodimerization activity"/>
    <property type="evidence" value="ECO:0007669"/>
    <property type="project" value="InterPro"/>
</dbReference>
<dbReference type="AlphaFoldDB" id="A0A1E1XH12"/>